<dbReference type="AlphaFoldDB" id="A0A1Y2C8Z7"/>
<dbReference type="SUPFAM" id="SSF140860">
    <property type="entry name" value="Pseudo ankyrin repeat-like"/>
    <property type="match status" value="1"/>
</dbReference>
<gene>
    <name evidence="1" type="ORF">BCR33DRAFT_262602</name>
</gene>
<keyword evidence="2" id="KW-1185">Reference proteome</keyword>
<comment type="caution">
    <text evidence="1">The sequence shown here is derived from an EMBL/GenBank/DDBJ whole genome shotgun (WGS) entry which is preliminary data.</text>
</comment>
<accession>A0A1Y2C8Z7</accession>
<evidence type="ECO:0000313" key="1">
    <source>
        <dbReference type="EMBL" id="ORY43498.1"/>
    </source>
</evidence>
<protein>
    <recommendedName>
        <fullName evidence="3">F-box domain-containing protein</fullName>
    </recommendedName>
</protein>
<proteinExistence type="predicted"/>
<evidence type="ECO:0000313" key="2">
    <source>
        <dbReference type="Proteomes" id="UP000193642"/>
    </source>
</evidence>
<reference evidence="1 2" key="1">
    <citation type="submission" date="2016-07" db="EMBL/GenBank/DDBJ databases">
        <title>Pervasive Adenine N6-methylation of Active Genes in Fungi.</title>
        <authorList>
            <consortium name="DOE Joint Genome Institute"/>
            <person name="Mondo S.J."/>
            <person name="Dannebaum R.O."/>
            <person name="Kuo R.C."/>
            <person name="Labutti K."/>
            <person name="Haridas S."/>
            <person name="Kuo A."/>
            <person name="Salamov A."/>
            <person name="Ahrendt S.R."/>
            <person name="Lipzen A."/>
            <person name="Sullivan W."/>
            <person name="Andreopoulos W.B."/>
            <person name="Clum A."/>
            <person name="Lindquist E."/>
            <person name="Daum C."/>
            <person name="Ramamoorthy G.K."/>
            <person name="Gryganskyi A."/>
            <person name="Culley D."/>
            <person name="Magnuson J.K."/>
            <person name="James T.Y."/>
            <person name="O'Malley M.A."/>
            <person name="Stajich J.E."/>
            <person name="Spatafora J.W."/>
            <person name="Visel A."/>
            <person name="Grigoriev I.V."/>
        </authorList>
    </citation>
    <scope>NUCLEOTIDE SEQUENCE [LARGE SCALE GENOMIC DNA]</scope>
    <source>
        <strain evidence="1 2">JEL800</strain>
    </source>
</reference>
<dbReference type="EMBL" id="MCGO01000025">
    <property type="protein sequence ID" value="ORY43498.1"/>
    <property type="molecule type" value="Genomic_DNA"/>
</dbReference>
<evidence type="ECO:0008006" key="3">
    <source>
        <dbReference type="Google" id="ProtNLM"/>
    </source>
</evidence>
<name>A0A1Y2C8Z7_9FUNG</name>
<sequence>MRPLTFTNLPTELLECIVFQCTPQDAFMILRPTCTTFKFIGTLSFCRLLKDRVREWSLEKLPIPYVTVFLDVKYPVYLSTVPWGDEKIARAVALGLLHQPHLPNLDFMLQQACLHGYTRLAETLLESGLCSVWADDGYAVQVSCEQGNLEILKLLMKVDRQYLDWIAKIACEKGRLLVFKWLVLEEGWRFVEWDICKLPHHVDGMRLFSSWWKLGE</sequence>
<dbReference type="Proteomes" id="UP000193642">
    <property type="component" value="Unassembled WGS sequence"/>
</dbReference>
<dbReference type="OrthoDB" id="194358at2759"/>
<organism evidence="1 2">
    <name type="scientific">Rhizoclosmatium globosum</name>
    <dbReference type="NCBI Taxonomy" id="329046"/>
    <lineage>
        <taxon>Eukaryota</taxon>
        <taxon>Fungi</taxon>
        <taxon>Fungi incertae sedis</taxon>
        <taxon>Chytridiomycota</taxon>
        <taxon>Chytridiomycota incertae sedis</taxon>
        <taxon>Chytridiomycetes</taxon>
        <taxon>Chytridiales</taxon>
        <taxon>Chytriomycetaceae</taxon>
        <taxon>Rhizoclosmatium</taxon>
    </lineage>
</organism>